<evidence type="ECO:0000256" key="2">
    <source>
        <dbReference type="ARBA" id="ARBA00023242"/>
    </source>
</evidence>
<feature type="compositionally biased region" description="Low complexity" evidence="3">
    <location>
        <begin position="569"/>
        <end position="583"/>
    </location>
</feature>
<dbReference type="STRING" id="1220924.W2S064"/>
<sequence length="658" mass="75234">MRRLGPRMLLERLHRANRLLRTHSADESVGRSPSAAASSPSSTQGKLILTNERNARFVDNDLWNSVGGELLEAHETNYEEHSETDSNNDPIDDSYDLILELYSTGRTSIVTLHPPASDIWKLWRVYLDNVNPLSKLVHRPVTEKLIQRACEDVRSIDRASEALLFAMYFTAVGSLSPDECQNLLSDSKSVLQKRYRYACRGALARAKFLRTSDLRVLTAFVIYLLSARTNIDGRTLWSLTGVASRIAQGLGLHRDGVSLGLPVFETEMRRRLWWQILWLEFRSAEKTGSTQLGEFYHFETKPPRNVDDIDIWPGQTEEELEEVMSRRGEDRATEMINVALRCENGNFWKERMTKGSTPAPGLNYAPNAPQEDPRHNDDLIDELENRVQDRFVRYCDPSVPQELLAMIHIRGAAAYMRLMAHHPKQWKGHTPIPEEQRRRLWGWAVKIIDLDLLLCTTPSLQRFAWHSNEYIQWQALVYLLEELRKHPTRDDAAEAWDKVDSIFEHHAMFIDVKIPLHTAVCTLALRAWLAREQALQERDPQSALQVPPRILRIRQQREESGNPNLGGWAPSQSVPAQPSQQPPWDFHSGPLGQSFSESMADARANEYLAANADPLQAVHDHATSNGAGLDSEMDWGMWDYLINDYENTDMTEFLSTDI</sequence>
<keyword evidence="6" id="KW-1185">Reference proteome</keyword>
<name>W2S064_CYPE1</name>
<dbReference type="OrthoDB" id="2269373at2759"/>
<dbReference type="GO" id="GO:0008270">
    <property type="term" value="F:zinc ion binding"/>
    <property type="evidence" value="ECO:0007669"/>
    <property type="project" value="InterPro"/>
</dbReference>
<dbReference type="Proteomes" id="UP000030752">
    <property type="component" value="Unassembled WGS sequence"/>
</dbReference>
<dbReference type="GeneID" id="19971258"/>
<evidence type="ECO:0000256" key="3">
    <source>
        <dbReference type="SAM" id="MobiDB-lite"/>
    </source>
</evidence>
<feature type="domain" description="Xylanolytic transcriptional activator regulatory" evidence="4">
    <location>
        <begin position="236"/>
        <end position="309"/>
    </location>
</feature>
<dbReference type="AlphaFoldDB" id="W2S064"/>
<dbReference type="HOGENOM" id="CLU_004083_5_3_1"/>
<dbReference type="EMBL" id="KB822719">
    <property type="protein sequence ID" value="ETN41980.1"/>
    <property type="molecule type" value="Genomic_DNA"/>
</dbReference>
<protein>
    <recommendedName>
        <fullName evidence="4">Xylanolytic transcriptional activator regulatory domain-containing protein</fullName>
    </recommendedName>
</protein>
<dbReference type="InterPro" id="IPR050613">
    <property type="entry name" value="Sec_Metabolite_Reg"/>
</dbReference>
<dbReference type="RefSeq" id="XP_008716489.1">
    <property type="nucleotide sequence ID" value="XM_008718267.1"/>
</dbReference>
<dbReference type="PANTHER" id="PTHR31001:SF85">
    <property type="entry name" value="ZN(II)2CYS6 TRANSCRIPTION FACTOR (EUROFUNG)"/>
    <property type="match status" value="1"/>
</dbReference>
<dbReference type="Pfam" id="PF04082">
    <property type="entry name" value="Fungal_trans"/>
    <property type="match status" value="1"/>
</dbReference>
<evidence type="ECO:0000256" key="1">
    <source>
        <dbReference type="ARBA" id="ARBA00004123"/>
    </source>
</evidence>
<feature type="region of interest" description="Disordered" evidence="3">
    <location>
        <begin position="357"/>
        <end position="376"/>
    </location>
</feature>
<evidence type="ECO:0000259" key="4">
    <source>
        <dbReference type="SMART" id="SM00906"/>
    </source>
</evidence>
<dbReference type="GO" id="GO:0005634">
    <property type="term" value="C:nucleus"/>
    <property type="evidence" value="ECO:0007669"/>
    <property type="project" value="UniProtKB-SubCell"/>
</dbReference>
<feature type="compositionally biased region" description="Low complexity" evidence="3">
    <location>
        <begin position="32"/>
        <end position="42"/>
    </location>
</feature>
<dbReference type="GO" id="GO:0003677">
    <property type="term" value="F:DNA binding"/>
    <property type="evidence" value="ECO:0007669"/>
    <property type="project" value="InterPro"/>
</dbReference>
<accession>W2S064</accession>
<organism evidence="5 6">
    <name type="scientific">Cyphellophora europaea (strain CBS 101466)</name>
    <name type="common">Phialophora europaea</name>
    <dbReference type="NCBI Taxonomy" id="1220924"/>
    <lineage>
        <taxon>Eukaryota</taxon>
        <taxon>Fungi</taxon>
        <taxon>Dikarya</taxon>
        <taxon>Ascomycota</taxon>
        <taxon>Pezizomycotina</taxon>
        <taxon>Eurotiomycetes</taxon>
        <taxon>Chaetothyriomycetidae</taxon>
        <taxon>Chaetothyriales</taxon>
        <taxon>Cyphellophoraceae</taxon>
        <taxon>Cyphellophora</taxon>
    </lineage>
</organism>
<dbReference type="SMART" id="SM00906">
    <property type="entry name" value="Fungal_trans"/>
    <property type="match status" value="1"/>
</dbReference>
<keyword evidence="2" id="KW-0539">Nucleus</keyword>
<dbReference type="PANTHER" id="PTHR31001">
    <property type="entry name" value="UNCHARACTERIZED TRANSCRIPTIONAL REGULATORY PROTEIN"/>
    <property type="match status" value="1"/>
</dbReference>
<gene>
    <name evidence="5" type="ORF">HMPREF1541_03919</name>
</gene>
<reference evidence="5 6" key="1">
    <citation type="submission" date="2013-03" db="EMBL/GenBank/DDBJ databases">
        <title>The Genome Sequence of Phialophora europaea CBS 101466.</title>
        <authorList>
            <consortium name="The Broad Institute Genomics Platform"/>
            <person name="Cuomo C."/>
            <person name="de Hoog S."/>
            <person name="Gorbushina A."/>
            <person name="Walker B."/>
            <person name="Young S.K."/>
            <person name="Zeng Q."/>
            <person name="Gargeya S."/>
            <person name="Fitzgerald M."/>
            <person name="Haas B."/>
            <person name="Abouelleil A."/>
            <person name="Allen A.W."/>
            <person name="Alvarado L."/>
            <person name="Arachchi H.M."/>
            <person name="Berlin A.M."/>
            <person name="Chapman S.B."/>
            <person name="Gainer-Dewar J."/>
            <person name="Goldberg J."/>
            <person name="Griggs A."/>
            <person name="Gujja S."/>
            <person name="Hansen M."/>
            <person name="Howarth C."/>
            <person name="Imamovic A."/>
            <person name="Ireland A."/>
            <person name="Larimer J."/>
            <person name="McCowan C."/>
            <person name="Murphy C."/>
            <person name="Pearson M."/>
            <person name="Poon T.W."/>
            <person name="Priest M."/>
            <person name="Roberts A."/>
            <person name="Saif S."/>
            <person name="Shea T."/>
            <person name="Sisk P."/>
            <person name="Sykes S."/>
            <person name="Wortman J."/>
            <person name="Nusbaum C."/>
            <person name="Birren B."/>
        </authorList>
    </citation>
    <scope>NUCLEOTIDE SEQUENCE [LARGE SCALE GENOMIC DNA]</scope>
    <source>
        <strain evidence="5 6">CBS 101466</strain>
    </source>
</reference>
<evidence type="ECO:0000313" key="6">
    <source>
        <dbReference type="Proteomes" id="UP000030752"/>
    </source>
</evidence>
<feature type="region of interest" description="Disordered" evidence="3">
    <location>
        <begin position="559"/>
        <end position="592"/>
    </location>
</feature>
<evidence type="ECO:0000313" key="5">
    <source>
        <dbReference type="EMBL" id="ETN41980.1"/>
    </source>
</evidence>
<dbReference type="GO" id="GO:0006351">
    <property type="term" value="P:DNA-templated transcription"/>
    <property type="evidence" value="ECO:0007669"/>
    <property type="project" value="InterPro"/>
</dbReference>
<dbReference type="InterPro" id="IPR007219">
    <property type="entry name" value="XnlR_reg_dom"/>
</dbReference>
<dbReference type="InParanoid" id="W2S064"/>
<feature type="region of interest" description="Disordered" evidence="3">
    <location>
        <begin position="21"/>
        <end position="46"/>
    </location>
</feature>
<proteinExistence type="predicted"/>
<dbReference type="eggNOG" id="ENOG502QYWX">
    <property type="taxonomic scope" value="Eukaryota"/>
</dbReference>
<dbReference type="CDD" id="cd12148">
    <property type="entry name" value="fungal_TF_MHR"/>
    <property type="match status" value="1"/>
</dbReference>
<comment type="subcellular location">
    <subcellularLocation>
        <location evidence="1">Nucleus</location>
    </subcellularLocation>
</comment>
<dbReference type="VEuPathDB" id="FungiDB:HMPREF1541_03919"/>